<dbReference type="AlphaFoldDB" id="A0A1F7H402"/>
<accession>A0A1F7H402</accession>
<sequence>MRINFTFILPVIIFLLLSVTPILAQDDHTAREEKEGKAVWDKLQKKKLACDKLSEEDFERLGEYFMGQMMGDSHEAMNNMMIKMMGEKGEEQMHVVMGKRFSGCDTSAVFPNQSKGFMAMMGMMGSAFSRSTPGFGGTEGGENSMMGFGGLNNMMGWGGFGFFGLIFWLFWVVVLIDLILLGIWLWKKINKEK</sequence>
<keyword evidence="1" id="KW-0812">Transmembrane</keyword>
<dbReference type="Proteomes" id="UP000177913">
    <property type="component" value="Unassembled WGS sequence"/>
</dbReference>
<keyword evidence="1" id="KW-0472">Membrane</keyword>
<name>A0A1F7H402_9BACT</name>
<organism evidence="3 4">
    <name type="scientific">Candidatus Roizmanbacteria bacterium RIFCSPHIGHO2_02_FULL_38_11</name>
    <dbReference type="NCBI Taxonomy" id="1802039"/>
    <lineage>
        <taxon>Bacteria</taxon>
        <taxon>Candidatus Roizmaniibacteriota</taxon>
    </lineage>
</organism>
<evidence type="ECO:0000256" key="1">
    <source>
        <dbReference type="SAM" id="Phobius"/>
    </source>
</evidence>
<evidence type="ECO:0000313" key="3">
    <source>
        <dbReference type="EMBL" id="OGK25422.1"/>
    </source>
</evidence>
<reference evidence="3 4" key="1">
    <citation type="journal article" date="2016" name="Nat. Commun.">
        <title>Thousands of microbial genomes shed light on interconnected biogeochemical processes in an aquifer system.</title>
        <authorList>
            <person name="Anantharaman K."/>
            <person name="Brown C.T."/>
            <person name="Hug L.A."/>
            <person name="Sharon I."/>
            <person name="Castelle C.J."/>
            <person name="Probst A.J."/>
            <person name="Thomas B.C."/>
            <person name="Singh A."/>
            <person name="Wilkins M.J."/>
            <person name="Karaoz U."/>
            <person name="Brodie E.L."/>
            <person name="Williams K.H."/>
            <person name="Hubbard S.S."/>
            <person name="Banfield J.F."/>
        </authorList>
    </citation>
    <scope>NUCLEOTIDE SEQUENCE [LARGE SCALE GENOMIC DNA]</scope>
</reference>
<evidence type="ECO:0000313" key="4">
    <source>
        <dbReference type="Proteomes" id="UP000177913"/>
    </source>
</evidence>
<dbReference type="EMBL" id="MFZO01000010">
    <property type="protein sequence ID" value="OGK25422.1"/>
    <property type="molecule type" value="Genomic_DNA"/>
</dbReference>
<comment type="caution">
    <text evidence="3">The sequence shown here is derived from an EMBL/GenBank/DDBJ whole genome shotgun (WGS) entry which is preliminary data.</text>
</comment>
<proteinExistence type="predicted"/>
<feature type="chain" id="PRO_5009529242" description="DUF1104 domain-containing protein" evidence="2">
    <location>
        <begin position="25"/>
        <end position="193"/>
    </location>
</feature>
<evidence type="ECO:0000256" key="2">
    <source>
        <dbReference type="SAM" id="SignalP"/>
    </source>
</evidence>
<gene>
    <name evidence="3" type="ORF">A3C25_01280</name>
</gene>
<protein>
    <recommendedName>
        <fullName evidence="5">DUF1104 domain-containing protein</fullName>
    </recommendedName>
</protein>
<keyword evidence="1" id="KW-1133">Transmembrane helix</keyword>
<feature type="signal peptide" evidence="2">
    <location>
        <begin position="1"/>
        <end position="24"/>
    </location>
</feature>
<feature type="transmembrane region" description="Helical" evidence="1">
    <location>
        <begin position="160"/>
        <end position="186"/>
    </location>
</feature>
<keyword evidence="2" id="KW-0732">Signal</keyword>
<evidence type="ECO:0008006" key="5">
    <source>
        <dbReference type="Google" id="ProtNLM"/>
    </source>
</evidence>